<gene>
    <name evidence="1" type="ORF">MSG_02475</name>
</gene>
<evidence type="ECO:0000313" key="2">
    <source>
        <dbReference type="Proteomes" id="UP000217736"/>
    </source>
</evidence>
<reference evidence="2" key="1">
    <citation type="submission" date="2017-06" db="EMBL/GenBank/DDBJ databases">
        <title>Complete Genome Sequence of Mycobacterium shigaense.</title>
        <authorList>
            <person name="Fukano H."/>
            <person name="Yoshida M."/>
            <person name="Kazumi Y."/>
            <person name="Ogura Y."/>
            <person name="Mitarai S."/>
            <person name="Hayashi T."/>
            <person name="Hoshino Y."/>
        </authorList>
    </citation>
    <scope>NUCLEOTIDE SEQUENCE [LARGE SCALE GENOMIC DNA]</scope>
    <source>
        <strain evidence="2">UN-152</strain>
    </source>
</reference>
<sequence length="60" mass="6976">MTDQQQPVDVERLRSELLDRVEAEPWDEWSPDLLRALIAVFDLSGITPVSRQGFRPRIVK</sequence>
<accession>A0A1Z4EI26</accession>
<dbReference type="EMBL" id="AP018164">
    <property type="protein sequence ID" value="BAX92619.1"/>
    <property type="molecule type" value="Genomic_DNA"/>
</dbReference>
<proteinExistence type="predicted"/>
<dbReference type="OrthoDB" id="4735659at2"/>
<evidence type="ECO:0000313" key="1">
    <source>
        <dbReference type="EMBL" id="BAX92619.1"/>
    </source>
</evidence>
<dbReference type="KEGG" id="mshg:MSG_02475"/>
<name>A0A1Z4EI26_9MYCO</name>
<dbReference type="Proteomes" id="UP000217736">
    <property type="component" value="Chromosome"/>
</dbReference>
<dbReference type="AlphaFoldDB" id="A0A1Z4EI26"/>
<protein>
    <submittedName>
        <fullName evidence="1">Uncharacterized protein</fullName>
    </submittedName>
</protein>
<dbReference type="RefSeq" id="WP_096439936.1">
    <property type="nucleotide sequence ID" value="NZ_AP018164.1"/>
</dbReference>
<keyword evidence="2" id="KW-1185">Reference proteome</keyword>
<organism evidence="1 2">
    <name type="scientific">Mycobacterium shigaense</name>
    <dbReference type="NCBI Taxonomy" id="722731"/>
    <lineage>
        <taxon>Bacteria</taxon>
        <taxon>Bacillati</taxon>
        <taxon>Actinomycetota</taxon>
        <taxon>Actinomycetes</taxon>
        <taxon>Mycobacteriales</taxon>
        <taxon>Mycobacteriaceae</taxon>
        <taxon>Mycobacterium</taxon>
        <taxon>Mycobacterium simiae complex</taxon>
    </lineage>
</organism>